<dbReference type="AlphaFoldDB" id="A0A6L7I1Y6"/>
<keyword evidence="1 4" id="KW-0808">Transferase</keyword>
<protein>
    <submittedName>
        <fullName evidence="4">GNAT family N-acetyltransferase</fullName>
    </submittedName>
</protein>
<organism evidence="4 5">
    <name type="scientific">Shewanella insulae</name>
    <dbReference type="NCBI Taxonomy" id="2681496"/>
    <lineage>
        <taxon>Bacteria</taxon>
        <taxon>Pseudomonadati</taxon>
        <taxon>Pseudomonadota</taxon>
        <taxon>Gammaproteobacteria</taxon>
        <taxon>Alteromonadales</taxon>
        <taxon>Shewanellaceae</taxon>
        <taxon>Shewanella</taxon>
    </lineage>
</organism>
<evidence type="ECO:0000313" key="5">
    <source>
        <dbReference type="Proteomes" id="UP000474778"/>
    </source>
</evidence>
<dbReference type="PANTHER" id="PTHR43420:SF49">
    <property type="entry name" value="AMINO GROUP ACETYL TRANSFERASE"/>
    <property type="match status" value="1"/>
</dbReference>
<evidence type="ECO:0000256" key="1">
    <source>
        <dbReference type="ARBA" id="ARBA00022679"/>
    </source>
</evidence>
<dbReference type="Gene3D" id="3.40.630.30">
    <property type="match status" value="1"/>
</dbReference>
<dbReference type="PANTHER" id="PTHR43420">
    <property type="entry name" value="ACETYLTRANSFERASE"/>
    <property type="match status" value="1"/>
</dbReference>
<proteinExistence type="predicted"/>
<keyword evidence="2" id="KW-0012">Acyltransferase</keyword>
<accession>A0A6L7I1Y6</accession>
<evidence type="ECO:0000259" key="3">
    <source>
        <dbReference type="PROSITE" id="PS51186"/>
    </source>
</evidence>
<dbReference type="GO" id="GO:0016747">
    <property type="term" value="F:acyltransferase activity, transferring groups other than amino-acyl groups"/>
    <property type="evidence" value="ECO:0007669"/>
    <property type="project" value="InterPro"/>
</dbReference>
<feature type="domain" description="N-acetyltransferase" evidence="3">
    <location>
        <begin position="14"/>
        <end position="170"/>
    </location>
</feature>
<evidence type="ECO:0000313" key="4">
    <source>
        <dbReference type="EMBL" id="MXR70586.1"/>
    </source>
</evidence>
<dbReference type="PROSITE" id="PS51186">
    <property type="entry name" value="GNAT"/>
    <property type="match status" value="1"/>
</dbReference>
<dbReference type="CDD" id="cd04301">
    <property type="entry name" value="NAT_SF"/>
    <property type="match status" value="1"/>
</dbReference>
<dbReference type="InterPro" id="IPR050680">
    <property type="entry name" value="YpeA/RimI_acetyltransf"/>
</dbReference>
<comment type="caution">
    <text evidence="4">The sequence shown here is derived from an EMBL/GenBank/DDBJ whole genome shotgun (WGS) entry which is preliminary data.</text>
</comment>
<dbReference type="EMBL" id="WRPA01000021">
    <property type="protein sequence ID" value="MXR70586.1"/>
    <property type="molecule type" value="Genomic_DNA"/>
</dbReference>
<dbReference type="InterPro" id="IPR000182">
    <property type="entry name" value="GNAT_dom"/>
</dbReference>
<dbReference type="Pfam" id="PF00583">
    <property type="entry name" value="Acetyltransf_1"/>
    <property type="match status" value="1"/>
</dbReference>
<sequence length="173" mass="19181">MAEQQCDSPQGPEISIRHSKDGDIEGIFALYGQRSCYAGTLQRPYPSLAFWQKRLKDLPENCYSLVAVREGKIVGQLGMEVYSNARRKHVANFGMAVCESARGQGIGSALLAAMIDLATNWLAVRRIELEVYTDNQAAIALYKSHGFEIEGEAKDYAFRDGGYVNAFLMARCC</sequence>
<dbReference type="InterPro" id="IPR016181">
    <property type="entry name" value="Acyl_CoA_acyltransferase"/>
</dbReference>
<dbReference type="SUPFAM" id="SSF55729">
    <property type="entry name" value="Acyl-CoA N-acyltransferases (Nat)"/>
    <property type="match status" value="1"/>
</dbReference>
<name>A0A6L7I1Y6_9GAMM</name>
<dbReference type="RefSeq" id="WP_160798607.1">
    <property type="nucleotide sequence ID" value="NZ_WRPA01000021.1"/>
</dbReference>
<keyword evidence="5" id="KW-1185">Reference proteome</keyword>
<gene>
    <name evidence="4" type="ORF">GNT65_18170</name>
</gene>
<dbReference type="Proteomes" id="UP000474778">
    <property type="component" value="Unassembled WGS sequence"/>
</dbReference>
<evidence type="ECO:0000256" key="2">
    <source>
        <dbReference type="ARBA" id="ARBA00023315"/>
    </source>
</evidence>
<reference evidence="4 5" key="1">
    <citation type="submission" date="2019-12" db="EMBL/GenBank/DDBJ databases">
        <title>Shewanella insulae sp. nov., isolated from a tidal flat.</title>
        <authorList>
            <person name="Yoon J.-H."/>
        </authorList>
    </citation>
    <scope>NUCLEOTIDE SEQUENCE [LARGE SCALE GENOMIC DNA]</scope>
    <source>
        <strain evidence="4 5">JBTF-M18</strain>
    </source>
</reference>